<dbReference type="InterPro" id="IPR020843">
    <property type="entry name" value="ER"/>
</dbReference>
<sequence>MTVPDTMRAVLINGKVGPSDALYIGETQTPRLTEKPNNVLVKIKAFGLNRMDLLQREGKYPVPPGASPILGVEFSGHVAETGSDVKNVQVGEPVFGLSTGGAYAEYISVPSPMVLKKPDAIDWVQAASIPEGSFKKNEDLLVHAGASSVGLAAIQLAKAAGANQIFVTAGSSEKIAFCKKIGATDGFNYKQGNWKEQLMKATDGKGVDLIMDFVGAPYFEDNLSSLKLDGRLTMQGFMGGAKVQDLNIAPILMKRLRIEGSTLRSRSLEYQSKLVEDFFHTGGLDSIVNGVDSKEKGTQLVVHDVFDWNDIAKAHDMMQANKMGAGMTYAVVVTIS</sequence>
<evidence type="ECO:0000256" key="2">
    <source>
        <dbReference type="ARBA" id="ARBA00023002"/>
    </source>
</evidence>
<dbReference type="SUPFAM" id="SSF50129">
    <property type="entry name" value="GroES-like"/>
    <property type="match status" value="1"/>
</dbReference>
<keyword evidence="2" id="KW-0560">Oxidoreductase</keyword>
<keyword evidence="1" id="KW-0521">NADP</keyword>
<keyword evidence="5" id="KW-1185">Reference proteome</keyword>
<accession>A0AAF0F861</accession>
<dbReference type="SUPFAM" id="SSF51735">
    <property type="entry name" value="NAD(P)-binding Rossmann-fold domains"/>
    <property type="match status" value="1"/>
</dbReference>
<dbReference type="GO" id="GO:0070402">
    <property type="term" value="F:NADPH binding"/>
    <property type="evidence" value="ECO:0007669"/>
    <property type="project" value="TreeGrafter"/>
</dbReference>
<dbReference type="InterPro" id="IPR036291">
    <property type="entry name" value="NAD(P)-bd_dom_sf"/>
</dbReference>
<dbReference type="Gene3D" id="3.90.180.10">
    <property type="entry name" value="Medium-chain alcohol dehydrogenases, catalytic domain"/>
    <property type="match status" value="1"/>
</dbReference>
<gene>
    <name evidence="4" type="ORF">MPSI1_000813</name>
</gene>
<dbReference type="InterPro" id="IPR011032">
    <property type="entry name" value="GroES-like_sf"/>
</dbReference>
<evidence type="ECO:0000313" key="5">
    <source>
        <dbReference type="Proteomes" id="UP001214628"/>
    </source>
</evidence>
<organism evidence="4 5">
    <name type="scientific">Malassezia psittaci</name>
    <dbReference type="NCBI Taxonomy" id="1821823"/>
    <lineage>
        <taxon>Eukaryota</taxon>
        <taxon>Fungi</taxon>
        <taxon>Dikarya</taxon>
        <taxon>Basidiomycota</taxon>
        <taxon>Ustilaginomycotina</taxon>
        <taxon>Malasseziomycetes</taxon>
        <taxon>Malasseziales</taxon>
        <taxon>Malasseziaceae</taxon>
        <taxon>Malassezia</taxon>
    </lineage>
</organism>
<dbReference type="InterPro" id="IPR013154">
    <property type="entry name" value="ADH-like_N"/>
</dbReference>
<dbReference type="AlphaFoldDB" id="A0AAF0F861"/>
<reference evidence="4" key="1">
    <citation type="submission" date="2023-02" db="EMBL/GenBank/DDBJ databases">
        <title>Mating type loci evolution in Malassezia.</title>
        <authorList>
            <person name="Coelho M.A."/>
        </authorList>
    </citation>
    <scope>NUCLEOTIDE SEQUENCE</scope>
    <source>
        <strain evidence="4">CBS 14136</strain>
    </source>
</reference>
<name>A0AAF0F861_9BASI</name>
<protein>
    <recommendedName>
        <fullName evidence="3">Enoyl reductase (ER) domain-containing protein</fullName>
    </recommendedName>
</protein>
<feature type="domain" description="Enoyl reductase (ER)" evidence="3">
    <location>
        <begin position="17"/>
        <end position="323"/>
    </location>
</feature>
<dbReference type="Proteomes" id="UP001214628">
    <property type="component" value="Chromosome 1"/>
</dbReference>
<dbReference type="GO" id="GO:0016651">
    <property type="term" value="F:oxidoreductase activity, acting on NAD(P)H"/>
    <property type="evidence" value="ECO:0007669"/>
    <property type="project" value="TreeGrafter"/>
</dbReference>
<dbReference type="Pfam" id="PF00107">
    <property type="entry name" value="ADH_zinc_N"/>
    <property type="match status" value="1"/>
</dbReference>
<dbReference type="PANTHER" id="PTHR48106">
    <property type="entry name" value="QUINONE OXIDOREDUCTASE PIG3-RELATED"/>
    <property type="match status" value="1"/>
</dbReference>
<dbReference type="InterPro" id="IPR014189">
    <property type="entry name" value="Quinone_OxRdtase_PIG3"/>
</dbReference>
<evidence type="ECO:0000256" key="1">
    <source>
        <dbReference type="ARBA" id="ARBA00022857"/>
    </source>
</evidence>
<proteinExistence type="predicted"/>
<dbReference type="InterPro" id="IPR013149">
    <property type="entry name" value="ADH-like_C"/>
</dbReference>
<dbReference type="Gene3D" id="3.40.50.720">
    <property type="entry name" value="NAD(P)-binding Rossmann-like Domain"/>
    <property type="match status" value="1"/>
</dbReference>
<evidence type="ECO:0000259" key="3">
    <source>
        <dbReference type="SMART" id="SM00829"/>
    </source>
</evidence>
<dbReference type="Pfam" id="PF08240">
    <property type="entry name" value="ADH_N"/>
    <property type="match status" value="1"/>
</dbReference>
<dbReference type="EMBL" id="CP118375">
    <property type="protein sequence ID" value="WFD42174.1"/>
    <property type="molecule type" value="Genomic_DNA"/>
</dbReference>
<dbReference type="SMART" id="SM00829">
    <property type="entry name" value="PKS_ER"/>
    <property type="match status" value="1"/>
</dbReference>
<dbReference type="CDD" id="cd05276">
    <property type="entry name" value="p53_inducible_oxidoreductase"/>
    <property type="match status" value="1"/>
</dbReference>
<evidence type="ECO:0000313" key="4">
    <source>
        <dbReference type="EMBL" id="WFD42174.1"/>
    </source>
</evidence>
<dbReference type="PANTHER" id="PTHR48106:SF18">
    <property type="entry name" value="QUINONE OXIDOREDUCTASE PIG3"/>
    <property type="match status" value="1"/>
</dbReference>